<evidence type="ECO:0000313" key="2">
    <source>
        <dbReference type="EMBL" id="ADG66949.1"/>
    </source>
</evidence>
<sequence precursor="true">MGTTLPMATIMGSGTSQADDLHTDMTFDLASSGFGLHYEITQIQGQSRIKAGSLTEEVVIVGRICVIVPIIVALAGTLLLKMSWVVVGGRWSAQRTLRCH</sequence>
<name>D5STW4_PLAL2</name>
<gene>
    <name evidence="2" type="ordered locus">Plim_1114</name>
</gene>
<keyword evidence="1" id="KW-1133">Transmembrane helix</keyword>
<organism evidence="2 3">
    <name type="scientific">Planctopirus limnophila (strain ATCC 43296 / DSM 3776 / IFAM 1008 / Mu 290)</name>
    <name type="common">Planctomyces limnophilus</name>
    <dbReference type="NCBI Taxonomy" id="521674"/>
    <lineage>
        <taxon>Bacteria</taxon>
        <taxon>Pseudomonadati</taxon>
        <taxon>Planctomycetota</taxon>
        <taxon>Planctomycetia</taxon>
        <taxon>Planctomycetales</taxon>
        <taxon>Planctomycetaceae</taxon>
        <taxon>Planctopirus</taxon>
    </lineage>
</organism>
<accession>D5STW4</accession>
<keyword evidence="1" id="KW-0812">Transmembrane</keyword>
<protein>
    <submittedName>
        <fullName evidence="2">Uncharacterized protein</fullName>
    </submittedName>
</protein>
<evidence type="ECO:0000256" key="1">
    <source>
        <dbReference type="SAM" id="Phobius"/>
    </source>
</evidence>
<dbReference type="KEGG" id="plm:Plim_1114"/>
<dbReference type="Proteomes" id="UP000002220">
    <property type="component" value="Chromosome"/>
</dbReference>
<feature type="transmembrane region" description="Helical" evidence="1">
    <location>
        <begin position="60"/>
        <end position="80"/>
    </location>
</feature>
<dbReference type="HOGENOM" id="CLU_2303331_0_0_0"/>
<keyword evidence="3" id="KW-1185">Reference proteome</keyword>
<reference evidence="2 3" key="1">
    <citation type="journal article" date="2010" name="Stand. Genomic Sci.">
        <title>Complete genome sequence of Planctomyces limnophilus type strain (Mu 290).</title>
        <authorList>
            <person name="Labutti K."/>
            <person name="Sikorski J."/>
            <person name="Schneider S."/>
            <person name="Nolan M."/>
            <person name="Lucas S."/>
            <person name="Glavina Del Rio T."/>
            <person name="Tice H."/>
            <person name="Cheng J.F."/>
            <person name="Goodwin L."/>
            <person name="Pitluck S."/>
            <person name="Liolios K."/>
            <person name="Ivanova N."/>
            <person name="Mavromatis K."/>
            <person name="Mikhailova N."/>
            <person name="Pati A."/>
            <person name="Chen A."/>
            <person name="Palaniappan K."/>
            <person name="Land M."/>
            <person name="Hauser L."/>
            <person name="Chang Y.J."/>
            <person name="Jeffries C.D."/>
            <person name="Tindall B.J."/>
            <person name="Rohde M."/>
            <person name="Goker M."/>
            <person name="Woyke T."/>
            <person name="Bristow J."/>
            <person name="Eisen J.A."/>
            <person name="Markowitz V."/>
            <person name="Hugenholtz P."/>
            <person name="Kyrpides N.C."/>
            <person name="Klenk H.P."/>
            <person name="Lapidus A."/>
        </authorList>
    </citation>
    <scope>NUCLEOTIDE SEQUENCE [LARGE SCALE GENOMIC DNA]</scope>
    <source>
        <strain evidence="3">ATCC 43296 / DSM 3776 / IFAM 1008 / 290</strain>
    </source>
</reference>
<dbReference type="AlphaFoldDB" id="D5STW4"/>
<dbReference type="OrthoDB" id="217415at2"/>
<dbReference type="EMBL" id="CP001744">
    <property type="protein sequence ID" value="ADG66949.1"/>
    <property type="molecule type" value="Genomic_DNA"/>
</dbReference>
<proteinExistence type="predicted"/>
<evidence type="ECO:0000313" key="3">
    <source>
        <dbReference type="Proteomes" id="UP000002220"/>
    </source>
</evidence>
<dbReference type="RefSeq" id="WP_013109380.1">
    <property type="nucleotide sequence ID" value="NC_014148.1"/>
</dbReference>
<keyword evidence="1" id="KW-0472">Membrane</keyword>